<comment type="caution">
    <text evidence="9">The sequence shown here is derived from an EMBL/GenBank/DDBJ whole genome shotgun (WGS) entry which is preliminary data.</text>
</comment>
<evidence type="ECO:0000256" key="5">
    <source>
        <dbReference type="ARBA" id="ARBA00022839"/>
    </source>
</evidence>
<evidence type="ECO:0000256" key="3">
    <source>
        <dbReference type="ARBA" id="ARBA00022705"/>
    </source>
</evidence>
<accession>G9WHL7</accession>
<dbReference type="eggNOG" id="COG0847">
    <property type="taxonomic scope" value="Bacteria"/>
</dbReference>
<feature type="domain" description="Exonuclease" evidence="8">
    <location>
        <begin position="2"/>
        <end position="167"/>
    </location>
</feature>
<evidence type="ECO:0000256" key="2">
    <source>
        <dbReference type="ARBA" id="ARBA00022695"/>
    </source>
</evidence>
<dbReference type="PATRIC" id="fig|1045004.4.peg.233"/>
<dbReference type="Proteomes" id="UP000004959">
    <property type="component" value="Chromosome"/>
</dbReference>
<keyword evidence="3" id="KW-0235">DNA replication</keyword>
<keyword evidence="10" id="KW-1185">Reference proteome</keyword>
<dbReference type="InterPro" id="IPR012337">
    <property type="entry name" value="RNaseH-like_sf"/>
</dbReference>
<name>G9WHL7_9LACO</name>
<sequence>MNFIAMDFETANNEAWSADSLGLTIVKDNQIVDNWYSLIKPETTFSYWNTAVNGLTADDVIDSPKFPDVWEQIKHLYADYPTVVGHNIRFDNQVLKQTLRYYGLPVPHYVSLDTVSISRKFHPDMVNHKLDTVASELGLDLEHHHNASFDAQAAAEILIYEINHFGEDRIKDFAKLV</sequence>
<keyword evidence="1" id="KW-0808">Transferase</keyword>
<dbReference type="InterPro" id="IPR036397">
    <property type="entry name" value="RNaseH_sf"/>
</dbReference>
<dbReference type="GO" id="GO:0003887">
    <property type="term" value="F:DNA-directed DNA polymerase activity"/>
    <property type="evidence" value="ECO:0007669"/>
    <property type="project" value="UniProtKB-KW"/>
</dbReference>
<dbReference type="FunFam" id="3.30.420.10:FF:000045">
    <property type="entry name" value="3'-5' exonuclease DinG"/>
    <property type="match status" value="1"/>
</dbReference>
<dbReference type="CDD" id="cd06130">
    <property type="entry name" value="DNA_pol_III_epsilon_like"/>
    <property type="match status" value="1"/>
</dbReference>
<dbReference type="SUPFAM" id="SSF53098">
    <property type="entry name" value="Ribonuclease H-like"/>
    <property type="match status" value="1"/>
</dbReference>
<evidence type="ECO:0000256" key="1">
    <source>
        <dbReference type="ARBA" id="ARBA00022679"/>
    </source>
</evidence>
<keyword evidence="5 9" id="KW-0269">Exonuclease</keyword>
<keyword evidence="5 9" id="KW-0378">Hydrolase</keyword>
<protein>
    <recommendedName>
        <fullName evidence="7">DNA polymerase III polC-type</fullName>
    </recommendedName>
</protein>
<dbReference type="GO" id="GO:0006260">
    <property type="term" value="P:DNA replication"/>
    <property type="evidence" value="ECO:0007669"/>
    <property type="project" value="UniProtKB-KW"/>
</dbReference>
<gene>
    <name evidence="9" type="ORF">OKIT_0231</name>
</gene>
<dbReference type="GO" id="GO:0003676">
    <property type="term" value="F:nucleic acid binding"/>
    <property type="evidence" value="ECO:0007669"/>
    <property type="project" value="InterPro"/>
</dbReference>
<organism evidence="9 10">
    <name type="scientific">Oenococcus kitaharae DSM 17330</name>
    <dbReference type="NCBI Taxonomy" id="1045004"/>
    <lineage>
        <taxon>Bacteria</taxon>
        <taxon>Bacillati</taxon>
        <taxon>Bacillota</taxon>
        <taxon>Bacilli</taxon>
        <taxon>Lactobacillales</taxon>
        <taxon>Lactobacillaceae</taxon>
        <taxon>Oenococcus</taxon>
    </lineage>
</organism>
<dbReference type="EMBL" id="AFVZ01000001">
    <property type="protein sequence ID" value="EHN58356.1"/>
    <property type="molecule type" value="Genomic_DNA"/>
</dbReference>
<dbReference type="OrthoDB" id="9803913at2"/>
<dbReference type="STRING" id="336988.NT96_04350"/>
<evidence type="ECO:0000259" key="8">
    <source>
        <dbReference type="SMART" id="SM00479"/>
    </source>
</evidence>
<dbReference type="HOGENOM" id="CLU_047806_14_1_9"/>
<evidence type="ECO:0000313" key="10">
    <source>
        <dbReference type="Proteomes" id="UP000004959"/>
    </source>
</evidence>
<dbReference type="PANTHER" id="PTHR30231">
    <property type="entry name" value="DNA POLYMERASE III SUBUNIT EPSILON"/>
    <property type="match status" value="1"/>
</dbReference>
<reference evidence="9 10" key="1">
    <citation type="journal article" date="2012" name="PLoS ONE">
        <title>Functional divergence in the genus oenococcus as predicted by genome sequencing of the newly-described species, Oenococcus kitaharae.</title>
        <authorList>
            <person name="Borneman A.R."/>
            <person name="McCarthy J.M."/>
            <person name="Chambers P.J."/>
            <person name="Bartowsky E.J."/>
        </authorList>
    </citation>
    <scope>NUCLEOTIDE SEQUENCE [LARGE SCALE GENOMIC DNA]</scope>
    <source>
        <strain evidence="10">DSM17330</strain>
    </source>
</reference>
<evidence type="ECO:0000256" key="6">
    <source>
        <dbReference type="ARBA" id="ARBA00022932"/>
    </source>
</evidence>
<dbReference type="AlphaFoldDB" id="G9WHL7"/>
<proteinExistence type="predicted"/>
<keyword evidence="2" id="KW-0548">Nucleotidyltransferase</keyword>
<dbReference type="RefSeq" id="WP_007744576.1">
    <property type="nucleotide sequence ID" value="NZ_CM001398.1"/>
</dbReference>
<dbReference type="Gene3D" id="3.30.420.10">
    <property type="entry name" value="Ribonuclease H-like superfamily/Ribonuclease H"/>
    <property type="match status" value="1"/>
</dbReference>
<evidence type="ECO:0000256" key="4">
    <source>
        <dbReference type="ARBA" id="ARBA00022722"/>
    </source>
</evidence>
<keyword evidence="4" id="KW-0540">Nuclease</keyword>
<dbReference type="GO" id="GO:0008408">
    <property type="term" value="F:3'-5' exonuclease activity"/>
    <property type="evidence" value="ECO:0007669"/>
    <property type="project" value="TreeGrafter"/>
</dbReference>
<dbReference type="SMART" id="SM00479">
    <property type="entry name" value="EXOIII"/>
    <property type="match status" value="1"/>
</dbReference>
<keyword evidence="6" id="KW-0239">DNA-directed DNA polymerase</keyword>
<dbReference type="GO" id="GO:0005829">
    <property type="term" value="C:cytosol"/>
    <property type="evidence" value="ECO:0007669"/>
    <property type="project" value="TreeGrafter"/>
</dbReference>
<evidence type="ECO:0000313" key="9">
    <source>
        <dbReference type="EMBL" id="EHN58356.1"/>
    </source>
</evidence>
<dbReference type="InterPro" id="IPR013520">
    <property type="entry name" value="Ribonucl_H"/>
</dbReference>
<evidence type="ECO:0000256" key="7">
    <source>
        <dbReference type="ARBA" id="ARBA00070925"/>
    </source>
</evidence>
<dbReference type="PANTHER" id="PTHR30231:SF42">
    <property type="entry name" value="EXONUCLEASE"/>
    <property type="match status" value="1"/>
</dbReference>
<dbReference type="Pfam" id="PF00929">
    <property type="entry name" value="RNase_T"/>
    <property type="match status" value="1"/>
</dbReference>